<organism evidence="2 3">
    <name type="scientific">Lacticaseibacillus zeae DSM 20178 = KCTC 3804</name>
    <dbReference type="NCBI Taxonomy" id="1423816"/>
    <lineage>
        <taxon>Bacteria</taxon>
        <taxon>Bacillati</taxon>
        <taxon>Bacillota</taxon>
        <taxon>Bacilli</taxon>
        <taxon>Lactobacillales</taxon>
        <taxon>Lactobacillaceae</taxon>
        <taxon>Lacticaseibacillus</taxon>
    </lineage>
</organism>
<comment type="caution">
    <text evidence="2">The sequence shown here is derived from an EMBL/GenBank/DDBJ whole genome shotgun (WGS) entry which is preliminary data.</text>
</comment>
<dbReference type="Pfam" id="PF04545">
    <property type="entry name" value="Sigma70_r4"/>
    <property type="match status" value="1"/>
</dbReference>
<sequence length="132" mass="15728">MSSEQEVTRMFIRYVQQALKNERINRYKASLRQIKEIPLEAWLLEEIEDSYHLVEFRLTDEEIEHLEDFIESEKLSRAVSTLSSTDKTVLYQYYYGELNDVEIGNRSGKTSQGVNKRRRRALARIKEAYENM</sequence>
<dbReference type="GO" id="GO:0006352">
    <property type="term" value="P:DNA-templated transcription initiation"/>
    <property type="evidence" value="ECO:0007669"/>
    <property type="project" value="InterPro"/>
</dbReference>
<dbReference type="PATRIC" id="fig|1423816.3.peg.2415"/>
<evidence type="ECO:0000313" key="3">
    <source>
        <dbReference type="Proteomes" id="UP000051984"/>
    </source>
</evidence>
<gene>
    <name evidence="2" type="ORF">FD51_GL002316</name>
</gene>
<dbReference type="Proteomes" id="UP000051984">
    <property type="component" value="Unassembled WGS sequence"/>
</dbReference>
<name>A0A0R1EU53_LACZE</name>
<dbReference type="InterPro" id="IPR007630">
    <property type="entry name" value="RNA_pol_sigma70_r4"/>
</dbReference>
<reference evidence="2 3" key="1">
    <citation type="journal article" date="2015" name="Genome Announc.">
        <title>Expanding the biotechnology potential of lactobacilli through comparative genomics of 213 strains and associated genera.</title>
        <authorList>
            <person name="Sun Z."/>
            <person name="Harris H.M."/>
            <person name="McCann A."/>
            <person name="Guo C."/>
            <person name="Argimon S."/>
            <person name="Zhang W."/>
            <person name="Yang X."/>
            <person name="Jeffery I.B."/>
            <person name="Cooney J.C."/>
            <person name="Kagawa T.F."/>
            <person name="Liu W."/>
            <person name="Song Y."/>
            <person name="Salvetti E."/>
            <person name="Wrobel A."/>
            <person name="Rasinkangas P."/>
            <person name="Parkhill J."/>
            <person name="Rea M.C."/>
            <person name="O'Sullivan O."/>
            <person name="Ritari J."/>
            <person name="Douillard F.P."/>
            <person name="Paul Ross R."/>
            <person name="Yang R."/>
            <person name="Briner A.E."/>
            <person name="Felis G.E."/>
            <person name="de Vos W.M."/>
            <person name="Barrangou R."/>
            <person name="Klaenhammer T.R."/>
            <person name="Caufield P.W."/>
            <person name="Cui Y."/>
            <person name="Zhang H."/>
            <person name="O'Toole P.W."/>
        </authorList>
    </citation>
    <scope>NUCLEOTIDE SEQUENCE [LARGE SCALE GENOMIC DNA]</scope>
    <source>
        <strain evidence="2 3">DSM 20178</strain>
    </source>
</reference>
<evidence type="ECO:0000259" key="1">
    <source>
        <dbReference type="Pfam" id="PF04545"/>
    </source>
</evidence>
<dbReference type="InterPro" id="IPR013324">
    <property type="entry name" value="RNA_pol_sigma_r3/r4-like"/>
</dbReference>
<dbReference type="GO" id="GO:0003700">
    <property type="term" value="F:DNA-binding transcription factor activity"/>
    <property type="evidence" value="ECO:0007669"/>
    <property type="project" value="InterPro"/>
</dbReference>
<evidence type="ECO:0000313" key="2">
    <source>
        <dbReference type="EMBL" id="KRK12736.1"/>
    </source>
</evidence>
<dbReference type="Gene3D" id="1.20.140.160">
    <property type="match status" value="1"/>
</dbReference>
<proteinExistence type="predicted"/>
<dbReference type="RefSeq" id="WP_010490994.1">
    <property type="nucleotide sequence ID" value="NZ_AZCT01000004.1"/>
</dbReference>
<feature type="domain" description="RNA polymerase sigma-70 region 4" evidence="1">
    <location>
        <begin position="79"/>
        <end position="127"/>
    </location>
</feature>
<dbReference type="AlphaFoldDB" id="A0A0R1EU53"/>
<dbReference type="SUPFAM" id="SSF88659">
    <property type="entry name" value="Sigma3 and sigma4 domains of RNA polymerase sigma factors"/>
    <property type="match status" value="1"/>
</dbReference>
<dbReference type="EMBL" id="AZCT01000004">
    <property type="protein sequence ID" value="KRK12736.1"/>
    <property type="molecule type" value="Genomic_DNA"/>
</dbReference>
<accession>A0A0R1EU53</accession>
<protein>
    <recommendedName>
        <fullName evidence="1">RNA polymerase sigma-70 region 4 domain-containing protein</fullName>
    </recommendedName>
</protein>
<dbReference type="eggNOG" id="ENOG502ZXRD">
    <property type="taxonomic scope" value="Bacteria"/>
</dbReference>